<comment type="function">
    <text evidence="2">May act as a GTPase-activating protein for Rab family protein(s).</text>
</comment>
<comment type="caution">
    <text evidence="5">The sequence shown here is derived from an EMBL/GenBank/DDBJ whole genome shotgun (WGS) entry which is preliminary data.</text>
</comment>
<evidence type="ECO:0000259" key="4">
    <source>
        <dbReference type="PROSITE" id="PS50086"/>
    </source>
</evidence>
<dbReference type="SUPFAM" id="SSF47923">
    <property type="entry name" value="Ypt/Rab-GAP domain of gyp1p"/>
    <property type="match status" value="2"/>
</dbReference>
<dbReference type="InterPro" id="IPR035969">
    <property type="entry name" value="Rab-GAP_TBC_sf"/>
</dbReference>
<keyword evidence="6" id="KW-1185">Reference proteome</keyword>
<dbReference type="Gene3D" id="1.10.472.80">
    <property type="entry name" value="Ypt/Rab-GAP domain of gyp1p, domain 3"/>
    <property type="match status" value="1"/>
</dbReference>
<name>A0ABD0Z0G6_9HEMI</name>
<dbReference type="PANTHER" id="PTHR47219">
    <property type="entry name" value="RAB GTPASE-ACTIVATING PROTEIN 1-LIKE"/>
    <property type="match status" value="1"/>
</dbReference>
<dbReference type="InterPro" id="IPR050302">
    <property type="entry name" value="Rab_GAP_TBC_domain"/>
</dbReference>
<evidence type="ECO:0000256" key="1">
    <source>
        <dbReference type="ARBA" id="ARBA00022468"/>
    </source>
</evidence>
<feature type="domain" description="Rab-GAP TBC" evidence="4">
    <location>
        <begin position="38"/>
        <end position="227"/>
    </location>
</feature>
<dbReference type="Pfam" id="PF00566">
    <property type="entry name" value="RabGAP-TBC"/>
    <property type="match status" value="1"/>
</dbReference>
<gene>
    <name evidence="5" type="ORF">AAG570_010352</name>
</gene>
<evidence type="ECO:0000256" key="3">
    <source>
        <dbReference type="ARBA" id="ARBA00070878"/>
    </source>
</evidence>
<dbReference type="FunFam" id="1.10.472.80:FF:000029">
    <property type="entry name" value="Growth hormone-regulated TBC protein 1"/>
    <property type="match status" value="1"/>
</dbReference>
<protein>
    <recommendedName>
        <fullName evidence="3">Growth hormone-regulated TBC protein 1</fullName>
    </recommendedName>
</protein>
<dbReference type="AlphaFoldDB" id="A0ABD0Z0G6"/>
<dbReference type="InterPro" id="IPR000195">
    <property type="entry name" value="Rab-GAP-TBC_dom"/>
</dbReference>
<proteinExistence type="predicted"/>
<dbReference type="Gene3D" id="1.10.8.270">
    <property type="entry name" value="putative rabgap domain of human tbc1 domain family member 14 like domains"/>
    <property type="match status" value="1"/>
</dbReference>
<dbReference type="FunFam" id="1.10.8.270:FF:000016">
    <property type="entry name" value="TBC1 domain family member 2A"/>
    <property type="match status" value="1"/>
</dbReference>
<keyword evidence="1" id="KW-0343">GTPase activation</keyword>
<reference evidence="5 6" key="1">
    <citation type="submission" date="2024-07" db="EMBL/GenBank/DDBJ databases">
        <title>Chromosome-level genome assembly of the water stick insect Ranatra chinensis (Heteroptera: Nepidae).</title>
        <authorList>
            <person name="Liu X."/>
        </authorList>
    </citation>
    <scope>NUCLEOTIDE SEQUENCE [LARGE SCALE GENOMIC DNA]</scope>
    <source>
        <strain evidence="5">Cailab_2021Rc</strain>
        <tissue evidence="5">Muscle</tissue>
    </source>
</reference>
<evidence type="ECO:0000313" key="5">
    <source>
        <dbReference type="EMBL" id="KAL1132397.1"/>
    </source>
</evidence>
<accession>A0ABD0Z0G6</accession>
<sequence>MSEYLRILAKRAKKWAHLMKSGRPLVKGRRLKRYIRKGIPNEYRPAVWLQVSGANDKKSELEADLYIKLLAGKHDTTMMETIRTDLPRTFPDNIFFSAAGEYQERLYRVLIAYGHHNKTVGYCQGLNYIVGLLLLVTKSEETSFWLLKMLVEKILPDYYSPTMDGLVTDIEVITELVSTRYPDVSAHLNTLGLPWPVVITKWLICLFCEVLPTETVLRVWDCLFNEGSKILFRVTLTVIGSHRDELMACDQFGDLAECLKIIVKDAVSVNCHTFIEVKYINETEHLF</sequence>
<dbReference type="Proteomes" id="UP001558652">
    <property type="component" value="Unassembled WGS sequence"/>
</dbReference>
<dbReference type="Gene3D" id="1.10.10.750">
    <property type="entry name" value="Ypt/Rab-GAP domain of gyp1p, domain 1"/>
    <property type="match status" value="1"/>
</dbReference>
<organism evidence="5 6">
    <name type="scientific">Ranatra chinensis</name>
    <dbReference type="NCBI Taxonomy" id="642074"/>
    <lineage>
        <taxon>Eukaryota</taxon>
        <taxon>Metazoa</taxon>
        <taxon>Ecdysozoa</taxon>
        <taxon>Arthropoda</taxon>
        <taxon>Hexapoda</taxon>
        <taxon>Insecta</taxon>
        <taxon>Pterygota</taxon>
        <taxon>Neoptera</taxon>
        <taxon>Paraneoptera</taxon>
        <taxon>Hemiptera</taxon>
        <taxon>Heteroptera</taxon>
        <taxon>Panheteroptera</taxon>
        <taxon>Nepomorpha</taxon>
        <taxon>Nepidae</taxon>
        <taxon>Ranatrinae</taxon>
        <taxon>Ranatra</taxon>
    </lineage>
</organism>
<dbReference type="EMBL" id="JBFDAA010000005">
    <property type="protein sequence ID" value="KAL1132397.1"/>
    <property type="molecule type" value="Genomic_DNA"/>
</dbReference>
<dbReference type="SMART" id="SM00164">
    <property type="entry name" value="TBC"/>
    <property type="match status" value="1"/>
</dbReference>
<evidence type="ECO:0000256" key="2">
    <source>
        <dbReference type="ARBA" id="ARBA00043879"/>
    </source>
</evidence>
<dbReference type="PANTHER" id="PTHR47219:SF10">
    <property type="entry name" value="GROWTH HORMONE-REGULATED TBC PROTEIN 1"/>
    <property type="match status" value="1"/>
</dbReference>
<evidence type="ECO:0000313" key="6">
    <source>
        <dbReference type="Proteomes" id="UP001558652"/>
    </source>
</evidence>
<dbReference type="GO" id="GO:0005096">
    <property type="term" value="F:GTPase activator activity"/>
    <property type="evidence" value="ECO:0007669"/>
    <property type="project" value="UniProtKB-KW"/>
</dbReference>
<dbReference type="PROSITE" id="PS50086">
    <property type="entry name" value="TBC_RABGAP"/>
    <property type="match status" value="1"/>
</dbReference>